<feature type="domain" description="EGF-like" evidence="4 5">
    <location>
        <begin position="51"/>
        <end position="62"/>
    </location>
</feature>
<dbReference type="EMBL" id="JAMKFB020000014">
    <property type="protein sequence ID" value="KAL0175961.1"/>
    <property type="molecule type" value="Genomic_DNA"/>
</dbReference>
<sequence length="64" mass="6557">ACPVLCSGNGQYNGGRCQCYSGWKGIECDVPSGQCVDSQCGGRGLCVTGSCICNPGFKGDNCDQ</sequence>
<keyword evidence="1" id="KW-0245">EGF-like domain</keyword>
<dbReference type="PANTHER" id="PTHR11219">
    <property type="entry name" value="TENEURIN AND N-ACETYLGLUCOSAMINE-1-PHOSPHODIESTER ALPHA-N-ACETYLGLUCOSAMINIDASE"/>
    <property type="match status" value="1"/>
</dbReference>
<feature type="non-terminal residue" evidence="6">
    <location>
        <position position="64"/>
    </location>
</feature>
<dbReference type="PROSITE" id="PS00022">
    <property type="entry name" value="EGF_1"/>
    <property type="match status" value="1"/>
</dbReference>
<feature type="non-terminal residue" evidence="6">
    <location>
        <position position="1"/>
    </location>
</feature>
<evidence type="ECO:0000313" key="6">
    <source>
        <dbReference type="EMBL" id="KAL0175961.1"/>
    </source>
</evidence>
<dbReference type="PROSITE" id="PS01186">
    <property type="entry name" value="EGF_2"/>
    <property type="match status" value="1"/>
</dbReference>
<reference evidence="6 7" key="1">
    <citation type="submission" date="2024-05" db="EMBL/GenBank/DDBJ databases">
        <title>Genome sequencing and assembly of Indian major carp, Cirrhinus mrigala (Hamilton, 1822).</title>
        <authorList>
            <person name="Mohindra V."/>
            <person name="Chowdhury L.M."/>
            <person name="Lal K."/>
            <person name="Jena J.K."/>
        </authorList>
    </citation>
    <scope>NUCLEOTIDE SEQUENCE [LARGE SCALE GENOMIC DNA]</scope>
    <source>
        <strain evidence="6">CM1030</strain>
        <tissue evidence="6">Blood</tissue>
    </source>
</reference>
<organism evidence="6 7">
    <name type="scientific">Cirrhinus mrigala</name>
    <name type="common">Mrigala</name>
    <dbReference type="NCBI Taxonomy" id="683832"/>
    <lineage>
        <taxon>Eukaryota</taxon>
        <taxon>Metazoa</taxon>
        <taxon>Chordata</taxon>
        <taxon>Craniata</taxon>
        <taxon>Vertebrata</taxon>
        <taxon>Euteleostomi</taxon>
        <taxon>Actinopterygii</taxon>
        <taxon>Neopterygii</taxon>
        <taxon>Teleostei</taxon>
        <taxon>Ostariophysi</taxon>
        <taxon>Cypriniformes</taxon>
        <taxon>Cyprinidae</taxon>
        <taxon>Labeoninae</taxon>
        <taxon>Labeonini</taxon>
        <taxon>Cirrhinus</taxon>
    </lineage>
</organism>
<dbReference type="FunFam" id="2.10.25.10:FF:000013">
    <property type="entry name" value="Teneurin transmembrane protein 4"/>
    <property type="match status" value="1"/>
</dbReference>
<keyword evidence="3" id="KW-1015">Disulfide bond</keyword>
<evidence type="ECO:0000256" key="2">
    <source>
        <dbReference type="ARBA" id="ARBA00022737"/>
    </source>
</evidence>
<comment type="caution">
    <text evidence="6">The sequence shown here is derived from an EMBL/GenBank/DDBJ whole genome shotgun (WGS) entry which is preliminary data.</text>
</comment>
<evidence type="ECO:0000256" key="3">
    <source>
        <dbReference type="ARBA" id="ARBA00023157"/>
    </source>
</evidence>
<evidence type="ECO:0000259" key="4">
    <source>
        <dbReference type="PROSITE" id="PS00022"/>
    </source>
</evidence>
<dbReference type="Proteomes" id="UP001529510">
    <property type="component" value="Unassembled WGS sequence"/>
</dbReference>
<dbReference type="InterPro" id="IPR051216">
    <property type="entry name" value="Teneurin"/>
</dbReference>
<dbReference type="AlphaFoldDB" id="A0ABD0PQG1"/>
<dbReference type="PANTHER" id="PTHR11219:SF63">
    <property type="entry name" value="TENEURIN-3 ISOFORM X1"/>
    <property type="match status" value="1"/>
</dbReference>
<gene>
    <name evidence="6" type="ORF">M9458_028291</name>
</gene>
<protein>
    <recommendedName>
        <fullName evidence="4 5">EGF-like domain-containing protein</fullName>
    </recommendedName>
</protein>
<evidence type="ECO:0000256" key="1">
    <source>
        <dbReference type="ARBA" id="ARBA00022536"/>
    </source>
</evidence>
<dbReference type="SUPFAM" id="SSF57196">
    <property type="entry name" value="EGF/Laminin"/>
    <property type="match status" value="2"/>
</dbReference>
<keyword evidence="7" id="KW-1185">Reference proteome</keyword>
<evidence type="ECO:0000313" key="7">
    <source>
        <dbReference type="Proteomes" id="UP001529510"/>
    </source>
</evidence>
<dbReference type="Pfam" id="PF25024">
    <property type="entry name" value="EGF_TEN"/>
    <property type="match status" value="1"/>
</dbReference>
<dbReference type="Gene3D" id="2.10.25.10">
    <property type="entry name" value="Laminin"/>
    <property type="match status" value="2"/>
</dbReference>
<name>A0ABD0PQG1_CIRMR</name>
<keyword evidence="2" id="KW-0677">Repeat</keyword>
<proteinExistence type="predicted"/>
<dbReference type="InterPro" id="IPR000742">
    <property type="entry name" value="EGF"/>
</dbReference>
<evidence type="ECO:0000259" key="5">
    <source>
        <dbReference type="PROSITE" id="PS01186"/>
    </source>
</evidence>
<accession>A0ABD0PQG1</accession>